<feature type="coiled-coil region" evidence="1">
    <location>
        <begin position="59"/>
        <end position="119"/>
    </location>
</feature>
<feature type="coiled-coil region" evidence="1">
    <location>
        <begin position="201"/>
        <end position="292"/>
    </location>
</feature>
<name>A0A0M0J8C3_9EUKA</name>
<sequence>MRAEETESQLALAAEMGRQEERHAAQAMVDEARGTLSTLVNIHERGAAYVKQTERGMIASALAEQRRGLEEEIRQSKLATDTQQAELRRAAEERHKREMEKMLEEVQAAQRALAAAEEKAFVLARKFENTREGRIDFMYNKFSRKLLNGDLARGWQSLITMRDDKRYMAELVRISQGRCFFLFPTIRSAFSRWTTLKADLEALAKLRAEQAEKDAEQARVDRIAELEAELVKARGEAAEAKTMMLQARESTTKLAASELRVKELNQRIGESAEVLERERAEAKRSADQQRLLAETELKRLLADQRQSLEAQMVLVVKEADERIRMIEDQCRMKLESMQRQQVQIVEERIVNGEPALTSPVPEDEQ</sequence>
<dbReference type="EMBL" id="JWZX01003276">
    <property type="protein sequence ID" value="KOO22443.1"/>
    <property type="molecule type" value="Genomic_DNA"/>
</dbReference>
<evidence type="ECO:0000313" key="3">
    <source>
        <dbReference type="Proteomes" id="UP000037460"/>
    </source>
</evidence>
<proteinExistence type="predicted"/>
<evidence type="ECO:0000256" key="1">
    <source>
        <dbReference type="SAM" id="Coils"/>
    </source>
</evidence>
<organism evidence="2 3">
    <name type="scientific">Chrysochromulina tobinii</name>
    <dbReference type="NCBI Taxonomy" id="1460289"/>
    <lineage>
        <taxon>Eukaryota</taxon>
        <taxon>Haptista</taxon>
        <taxon>Haptophyta</taxon>
        <taxon>Prymnesiophyceae</taxon>
        <taxon>Prymnesiales</taxon>
        <taxon>Chrysochromulinaceae</taxon>
        <taxon>Chrysochromulina</taxon>
    </lineage>
</organism>
<keyword evidence="3" id="KW-1185">Reference proteome</keyword>
<comment type="caution">
    <text evidence="2">The sequence shown here is derived from an EMBL/GenBank/DDBJ whole genome shotgun (WGS) entry which is preliminary data.</text>
</comment>
<dbReference type="Proteomes" id="UP000037460">
    <property type="component" value="Unassembled WGS sequence"/>
</dbReference>
<protein>
    <submittedName>
        <fullName evidence="2">Uncharacterized protein</fullName>
    </submittedName>
</protein>
<dbReference type="AlphaFoldDB" id="A0A0M0J8C3"/>
<reference evidence="3" key="1">
    <citation type="journal article" date="2015" name="PLoS Genet.">
        <title>Genome Sequence and Transcriptome Analyses of Chrysochromulina tobin: Metabolic Tools for Enhanced Algal Fitness in the Prominent Order Prymnesiales (Haptophyceae).</title>
        <authorList>
            <person name="Hovde B.T."/>
            <person name="Deodato C.R."/>
            <person name="Hunsperger H.M."/>
            <person name="Ryken S.A."/>
            <person name="Yost W."/>
            <person name="Jha R.K."/>
            <person name="Patterson J."/>
            <person name="Monnat R.J. Jr."/>
            <person name="Barlow S.B."/>
            <person name="Starkenburg S.R."/>
            <person name="Cattolico R.A."/>
        </authorList>
    </citation>
    <scope>NUCLEOTIDE SEQUENCE</scope>
    <source>
        <strain evidence="3">CCMP291</strain>
    </source>
</reference>
<keyword evidence="1" id="KW-0175">Coiled coil</keyword>
<gene>
    <name evidence="2" type="ORF">Ctob_002484</name>
</gene>
<accession>A0A0M0J8C3</accession>
<evidence type="ECO:0000313" key="2">
    <source>
        <dbReference type="EMBL" id="KOO22443.1"/>
    </source>
</evidence>